<protein>
    <recommendedName>
        <fullName evidence="2">Sphingomyelin synthase-like domain-containing protein</fullName>
    </recommendedName>
</protein>
<dbReference type="Pfam" id="PF14360">
    <property type="entry name" value="PAP2_C"/>
    <property type="match status" value="1"/>
</dbReference>
<evidence type="ECO:0000259" key="2">
    <source>
        <dbReference type="Pfam" id="PF14360"/>
    </source>
</evidence>
<organism evidence="3 4">
    <name type="scientific">Candidatus Falkowbacteria bacterium CG02_land_8_20_14_3_00_36_14</name>
    <dbReference type="NCBI Taxonomy" id="1974560"/>
    <lineage>
        <taxon>Bacteria</taxon>
        <taxon>Candidatus Falkowiibacteriota</taxon>
    </lineage>
</organism>
<dbReference type="Proteomes" id="UP000228896">
    <property type="component" value="Unassembled WGS sequence"/>
</dbReference>
<dbReference type="InterPro" id="IPR025749">
    <property type="entry name" value="Sphingomyelin_synth-like_dom"/>
</dbReference>
<accession>A0A2M7DQM2</accession>
<sequence length="219" mass="24807">MKKILREYKIYFTNKEFVLSFIMAFLLLTASLITNYHAGSYATEIASNSVTDVILSNLPVFNVNGIFIYGSLLFWIFIAHLCFSKPRRMPYIGKAIALFVFTRSAFVTLTHIGPFPTQIAINSNILNKITFGADLFFSGHVGLPFLMALVFWQNIRLRILFIITAIIFAVVVLLAHVHYSIDVLSAFFITYAIVDAAKFLFKRDLRIFQDGISNGGRIL</sequence>
<keyword evidence="1" id="KW-0812">Transmembrane</keyword>
<evidence type="ECO:0000313" key="3">
    <source>
        <dbReference type="EMBL" id="PIV52044.1"/>
    </source>
</evidence>
<reference evidence="4" key="1">
    <citation type="submission" date="2017-09" db="EMBL/GenBank/DDBJ databases">
        <title>Depth-based differentiation of microbial function through sediment-hosted aquifers and enrichment of novel symbionts in the deep terrestrial subsurface.</title>
        <authorList>
            <person name="Probst A.J."/>
            <person name="Ladd B."/>
            <person name="Jarett J.K."/>
            <person name="Geller-Mcgrath D.E."/>
            <person name="Sieber C.M.K."/>
            <person name="Emerson J.B."/>
            <person name="Anantharaman K."/>
            <person name="Thomas B.C."/>
            <person name="Malmstrom R."/>
            <person name="Stieglmeier M."/>
            <person name="Klingl A."/>
            <person name="Woyke T."/>
            <person name="Ryan C.M."/>
            <person name="Banfield J.F."/>
        </authorList>
    </citation>
    <scope>NUCLEOTIDE SEQUENCE [LARGE SCALE GENOMIC DNA]</scope>
</reference>
<feature type="domain" description="Sphingomyelin synthase-like" evidence="2">
    <location>
        <begin position="133"/>
        <end position="193"/>
    </location>
</feature>
<feature type="transmembrane region" description="Helical" evidence="1">
    <location>
        <begin position="159"/>
        <end position="177"/>
    </location>
</feature>
<gene>
    <name evidence="3" type="ORF">COS18_00815</name>
</gene>
<keyword evidence="1" id="KW-0472">Membrane</keyword>
<keyword evidence="1" id="KW-1133">Transmembrane helix</keyword>
<name>A0A2M7DQM2_9BACT</name>
<dbReference type="EMBL" id="PETS01000014">
    <property type="protein sequence ID" value="PIV52044.1"/>
    <property type="molecule type" value="Genomic_DNA"/>
</dbReference>
<evidence type="ECO:0000313" key="4">
    <source>
        <dbReference type="Proteomes" id="UP000228896"/>
    </source>
</evidence>
<evidence type="ECO:0000256" key="1">
    <source>
        <dbReference type="SAM" id="Phobius"/>
    </source>
</evidence>
<comment type="caution">
    <text evidence="3">The sequence shown here is derived from an EMBL/GenBank/DDBJ whole genome shotgun (WGS) entry which is preliminary data.</text>
</comment>
<feature type="transmembrane region" description="Helical" evidence="1">
    <location>
        <begin position="66"/>
        <end position="83"/>
    </location>
</feature>
<feature type="transmembrane region" description="Helical" evidence="1">
    <location>
        <begin position="95"/>
        <end position="115"/>
    </location>
</feature>
<proteinExistence type="predicted"/>
<dbReference type="AlphaFoldDB" id="A0A2M7DQM2"/>
<feature type="transmembrane region" description="Helical" evidence="1">
    <location>
        <begin position="135"/>
        <end position="152"/>
    </location>
</feature>